<evidence type="ECO:0000256" key="1">
    <source>
        <dbReference type="ARBA" id="ARBA00022857"/>
    </source>
</evidence>
<evidence type="ECO:0000313" key="3">
    <source>
        <dbReference type="EMBL" id="QXT62791.1"/>
    </source>
</evidence>
<dbReference type="InterPro" id="IPR020843">
    <property type="entry name" value="ER"/>
</dbReference>
<dbReference type="SMART" id="SM00829">
    <property type="entry name" value="PKS_ER"/>
    <property type="match status" value="1"/>
</dbReference>
<dbReference type="PANTHER" id="PTHR44154:SF1">
    <property type="entry name" value="QUINONE OXIDOREDUCTASE"/>
    <property type="match status" value="1"/>
</dbReference>
<dbReference type="PANTHER" id="PTHR44154">
    <property type="entry name" value="QUINONE OXIDOREDUCTASE"/>
    <property type="match status" value="1"/>
</dbReference>
<dbReference type="InterPro" id="IPR013149">
    <property type="entry name" value="ADH-like_C"/>
</dbReference>
<feature type="domain" description="Enoyl reductase (ER)" evidence="2">
    <location>
        <begin position="13"/>
        <end position="325"/>
    </location>
</feature>
<keyword evidence="4" id="KW-1185">Reference proteome</keyword>
<evidence type="ECO:0000313" key="4">
    <source>
        <dbReference type="Proteomes" id="UP000824504"/>
    </source>
</evidence>
<keyword evidence="1" id="KW-0521">NADP</keyword>
<protein>
    <submittedName>
        <fullName evidence="3">Zinc-binding dehydrogenase</fullName>
    </submittedName>
</protein>
<name>A0ABX8SHC7_9ACTN</name>
<sequence length="330" mass="33702">MSTMQALLLSSPSGPSALALGKATIPDPIPGFVRLRVEAVGLNPVDAGLTGGGHPDWSWPHIGGLDAAGVVDEVGEGVDGSLVGQRVAVHSDLRRDGAFAQFMLADARALARIPDDLTAVTAAALPCAGMTAYQCVVRRLHVAPGQTVLITGGNGGVGGFAIQLAKAAGARVIATASSRFDRLGELGADATVDYRADNAFDEIRGLAGDAGIDAIIDTVSPENASREVALLNHTGGIACVAGRATFDAVPPFGISPSIHEISLGAAYSAGRAAHVADLSTMLTDLLTRVDTGALNPQLSRVIELAHVPDALAEIERRHVAGKIVAVVDQV</sequence>
<dbReference type="Proteomes" id="UP000824504">
    <property type="component" value="Chromosome"/>
</dbReference>
<organism evidence="3 4">
    <name type="scientific">Tessaracoccus palaemonis</name>
    <dbReference type="NCBI Taxonomy" id="2829499"/>
    <lineage>
        <taxon>Bacteria</taxon>
        <taxon>Bacillati</taxon>
        <taxon>Actinomycetota</taxon>
        <taxon>Actinomycetes</taxon>
        <taxon>Propionibacteriales</taxon>
        <taxon>Propionibacteriaceae</taxon>
        <taxon>Tessaracoccus</taxon>
    </lineage>
</organism>
<dbReference type="InterPro" id="IPR013154">
    <property type="entry name" value="ADH-like_N"/>
</dbReference>
<dbReference type="Pfam" id="PF00107">
    <property type="entry name" value="ADH_zinc_N"/>
    <property type="match status" value="1"/>
</dbReference>
<accession>A0ABX8SHC7</accession>
<gene>
    <name evidence="3" type="ORF">KDB89_13835</name>
</gene>
<reference evidence="3 4" key="1">
    <citation type="submission" date="2021-07" db="EMBL/GenBank/DDBJ databases">
        <title>complete genome sequencing of Tessaracoccus sp.J1M15.</title>
        <authorList>
            <person name="Bae J.-W."/>
            <person name="Kim D.-y."/>
        </authorList>
    </citation>
    <scope>NUCLEOTIDE SEQUENCE [LARGE SCALE GENOMIC DNA]</scope>
    <source>
        <strain evidence="3 4">J1M15</strain>
    </source>
</reference>
<dbReference type="InterPro" id="IPR051603">
    <property type="entry name" value="Zinc-ADH_QOR/CCCR"/>
</dbReference>
<dbReference type="RefSeq" id="WP_219082004.1">
    <property type="nucleotide sequence ID" value="NZ_CP079216.1"/>
</dbReference>
<dbReference type="Pfam" id="PF08240">
    <property type="entry name" value="ADH_N"/>
    <property type="match status" value="1"/>
</dbReference>
<proteinExistence type="predicted"/>
<evidence type="ECO:0000259" key="2">
    <source>
        <dbReference type="SMART" id="SM00829"/>
    </source>
</evidence>
<dbReference type="EMBL" id="CP079216">
    <property type="protein sequence ID" value="QXT62791.1"/>
    <property type="molecule type" value="Genomic_DNA"/>
</dbReference>